<proteinExistence type="predicted"/>
<dbReference type="CDD" id="cd16282">
    <property type="entry name" value="metallo-hydrolase-like_MBL-fold"/>
    <property type="match status" value="1"/>
</dbReference>
<sequence length="329" mass="36177">MKMKTRLLTGILVLTACQPRTADPDFDISTLPGSDFEGSAFEFELVMEGIYQARGTGNVAVGSNAAVIINEEDVLLVDSHISPVAAAALIEELGSITDKPVRYVVNTHFHFDHAHGNQIYPDDIEVIGHEFTREMLTNEGSIGRTYTYFRERMAGQAGFLDGQEGLSPTPPNTTLSERMTLFRGDREIRLLFFGRGHTGGDIVVHLPQERVLITGDLLLPGIPYMGDGFPSDWVGTLEELKTLDFDIVVPGHGAPFSDLAKIDHLQAYLTDLWNRTSDAYSRGLTAEQAAEQVDLTDHSSDYPSLRGPGAPLPAIQRMYELLANQESNQ</sequence>
<reference evidence="2" key="1">
    <citation type="submission" date="2018-05" db="EMBL/GenBank/DDBJ databases">
        <authorList>
            <person name="Lanie J.A."/>
            <person name="Ng W.-L."/>
            <person name="Kazmierczak K.M."/>
            <person name="Andrzejewski T.M."/>
            <person name="Davidsen T.M."/>
            <person name="Wayne K.J."/>
            <person name="Tettelin H."/>
            <person name="Glass J.I."/>
            <person name="Rusch D."/>
            <person name="Podicherti R."/>
            <person name="Tsui H.-C.T."/>
            <person name="Winkler M.E."/>
        </authorList>
    </citation>
    <scope>NUCLEOTIDE SEQUENCE</scope>
</reference>
<dbReference type="EMBL" id="UINC01001572">
    <property type="protein sequence ID" value="SUZ83941.1"/>
    <property type="molecule type" value="Genomic_DNA"/>
</dbReference>
<gene>
    <name evidence="2" type="ORF">METZ01_LOCUS36795</name>
</gene>
<dbReference type="Gene3D" id="3.60.15.10">
    <property type="entry name" value="Ribonuclease Z/Hydroxyacylglutathione hydrolase-like"/>
    <property type="match status" value="1"/>
</dbReference>
<name>A0A381QX00_9ZZZZ</name>
<protein>
    <recommendedName>
        <fullName evidence="1">Metallo-beta-lactamase domain-containing protein</fullName>
    </recommendedName>
</protein>
<evidence type="ECO:0000313" key="2">
    <source>
        <dbReference type="EMBL" id="SUZ83941.1"/>
    </source>
</evidence>
<dbReference type="SMART" id="SM00849">
    <property type="entry name" value="Lactamase_B"/>
    <property type="match status" value="1"/>
</dbReference>
<organism evidence="2">
    <name type="scientific">marine metagenome</name>
    <dbReference type="NCBI Taxonomy" id="408172"/>
    <lineage>
        <taxon>unclassified sequences</taxon>
        <taxon>metagenomes</taxon>
        <taxon>ecological metagenomes</taxon>
    </lineage>
</organism>
<dbReference type="PANTHER" id="PTHR42951">
    <property type="entry name" value="METALLO-BETA-LACTAMASE DOMAIN-CONTAINING"/>
    <property type="match status" value="1"/>
</dbReference>
<dbReference type="PANTHER" id="PTHR42951:SF4">
    <property type="entry name" value="ACYL-COENZYME A THIOESTERASE MBLAC2"/>
    <property type="match status" value="1"/>
</dbReference>
<accession>A0A381QX00</accession>
<dbReference type="InterPro" id="IPR001279">
    <property type="entry name" value="Metallo-B-lactamas"/>
</dbReference>
<dbReference type="AlphaFoldDB" id="A0A381QX00"/>
<dbReference type="InterPro" id="IPR050855">
    <property type="entry name" value="NDM-1-like"/>
</dbReference>
<dbReference type="Pfam" id="PF00753">
    <property type="entry name" value="Lactamase_B"/>
    <property type="match status" value="1"/>
</dbReference>
<evidence type="ECO:0000259" key="1">
    <source>
        <dbReference type="SMART" id="SM00849"/>
    </source>
</evidence>
<feature type="domain" description="Metallo-beta-lactamase" evidence="1">
    <location>
        <begin position="62"/>
        <end position="252"/>
    </location>
</feature>
<dbReference type="SUPFAM" id="SSF56281">
    <property type="entry name" value="Metallo-hydrolase/oxidoreductase"/>
    <property type="match status" value="1"/>
</dbReference>
<dbReference type="InterPro" id="IPR036866">
    <property type="entry name" value="RibonucZ/Hydroxyglut_hydro"/>
</dbReference>
<dbReference type="PROSITE" id="PS51257">
    <property type="entry name" value="PROKAR_LIPOPROTEIN"/>
    <property type="match status" value="1"/>
</dbReference>